<feature type="domain" description="Chromo" evidence="3">
    <location>
        <begin position="30"/>
        <end position="95"/>
    </location>
</feature>
<dbReference type="AlphaFoldDB" id="A0A060Z4M9"/>
<evidence type="ECO:0000256" key="2">
    <source>
        <dbReference type="SAM" id="Phobius"/>
    </source>
</evidence>
<dbReference type="InterPro" id="IPR016197">
    <property type="entry name" value="Chromo-like_dom_sf"/>
</dbReference>
<dbReference type="SMART" id="SM00298">
    <property type="entry name" value="CHROMO"/>
    <property type="match status" value="1"/>
</dbReference>
<evidence type="ECO:0000256" key="1">
    <source>
        <dbReference type="ARBA" id="ARBA00004123"/>
    </source>
</evidence>
<dbReference type="Gene3D" id="2.40.50.40">
    <property type="match status" value="1"/>
</dbReference>
<dbReference type="STRING" id="8022.A0A060Z4M9"/>
<dbReference type="Pfam" id="PF00385">
    <property type="entry name" value="Chromo"/>
    <property type="match status" value="1"/>
</dbReference>
<gene>
    <name evidence="4" type="ORF">GSONMT00061538001</name>
</gene>
<dbReference type="EMBL" id="FR942185">
    <property type="protein sequence ID" value="CDQ98981.1"/>
    <property type="molecule type" value="Genomic_DNA"/>
</dbReference>
<keyword evidence="2" id="KW-0472">Membrane</keyword>
<dbReference type="PaxDb" id="8022-A0A060Z4M9"/>
<reference evidence="4" key="2">
    <citation type="submission" date="2014-03" db="EMBL/GenBank/DDBJ databases">
        <authorList>
            <person name="Genoscope - CEA"/>
        </authorList>
    </citation>
    <scope>NUCLEOTIDE SEQUENCE</scope>
</reference>
<proteinExistence type="predicted"/>
<dbReference type="InterPro" id="IPR023780">
    <property type="entry name" value="Chromo_domain"/>
</dbReference>
<accession>A0A060Z4M9</accession>
<feature type="non-terminal residue" evidence="4">
    <location>
        <position position="161"/>
    </location>
</feature>
<keyword evidence="2" id="KW-1133">Transmembrane helix</keyword>
<dbReference type="Proteomes" id="UP000193380">
    <property type="component" value="Unassembled WGS sequence"/>
</dbReference>
<dbReference type="PANTHER" id="PTHR46850:SF1">
    <property type="entry name" value="CHROMODOMAIN-HELICASE-DNA-BINDING PROTEIN 9"/>
    <property type="match status" value="1"/>
</dbReference>
<dbReference type="FunFam" id="2.40.50.40:FF:000005">
    <property type="entry name" value="chromodomain-helicase-DNA-binding protein 8 isoform X4"/>
    <property type="match status" value="1"/>
</dbReference>
<protein>
    <recommendedName>
        <fullName evidence="3">Chromo domain-containing protein</fullName>
    </recommendedName>
</protein>
<name>A0A060Z4M9_ONCMY</name>
<organism evidence="4 5">
    <name type="scientific">Oncorhynchus mykiss</name>
    <name type="common">Rainbow trout</name>
    <name type="synonym">Salmo gairdneri</name>
    <dbReference type="NCBI Taxonomy" id="8022"/>
    <lineage>
        <taxon>Eukaryota</taxon>
        <taxon>Metazoa</taxon>
        <taxon>Chordata</taxon>
        <taxon>Craniata</taxon>
        <taxon>Vertebrata</taxon>
        <taxon>Euteleostomi</taxon>
        <taxon>Actinopterygii</taxon>
        <taxon>Neopterygii</taxon>
        <taxon>Teleostei</taxon>
        <taxon>Protacanthopterygii</taxon>
        <taxon>Salmoniformes</taxon>
        <taxon>Salmonidae</taxon>
        <taxon>Salmoninae</taxon>
        <taxon>Oncorhynchus</taxon>
    </lineage>
</organism>
<dbReference type="PANTHER" id="PTHR46850">
    <property type="entry name" value="CHROMODOMAIN-HELICASE-DNA-BINDING PROTEIN 9"/>
    <property type="match status" value="1"/>
</dbReference>
<dbReference type="InterPro" id="IPR000953">
    <property type="entry name" value="Chromo/chromo_shadow_dom"/>
</dbReference>
<reference evidence="4" key="1">
    <citation type="journal article" date="2014" name="Nat. Commun.">
        <title>The rainbow trout genome provides novel insights into evolution after whole-genome duplication in vertebrates.</title>
        <authorList>
            <person name="Berthelot C."/>
            <person name="Brunet F."/>
            <person name="Chalopin D."/>
            <person name="Juanchich A."/>
            <person name="Bernard M."/>
            <person name="Noel B."/>
            <person name="Bento P."/>
            <person name="Da Silva C."/>
            <person name="Labadie K."/>
            <person name="Alberti A."/>
            <person name="Aury J.M."/>
            <person name="Louis A."/>
            <person name="Dehais P."/>
            <person name="Bardou P."/>
            <person name="Montfort J."/>
            <person name="Klopp C."/>
            <person name="Cabau C."/>
            <person name="Gaspin C."/>
            <person name="Thorgaard G.H."/>
            <person name="Boussaha M."/>
            <person name="Quillet E."/>
            <person name="Guyomard R."/>
            <person name="Galiana D."/>
            <person name="Bobe J."/>
            <person name="Volff J.N."/>
            <person name="Genet C."/>
            <person name="Wincker P."/>
            <person name="Jaillon O."/>
            <person name="Roest Crollius H."/>
            <person name="Guiguen Y."/>
        </authorList>
    </citation>
    <scope>NUCLEOTIDE SEQUENCE [LARGE SCALE GENOMIC DNA]</scope>
</reference>
<dbReference type="GO" id="GO:0005634">
    <property type="term" value="C:nucleus"/>
    <property type="evidence" value="ECO:0007669"/>
    <property type="project" value="UniProtKB-SubCell"/>
</dbReference>
<feature type="transmembrane region" description="Helical" evidence="2">
    <location>
        <begin position="111"/>
        <end position="137"/>
    </location>
</feature>
<dbReference type="InterPro" id="IPR051493">
    <property type="entry name" value="CHD"/>
</dbReference>
<keyword evidence="2" id="KW-0812">Transmembrane</keyword>
<dbReference type="CDD" id="cd18668">
    <property type="entry name" value="CD1_tandem_CHD5-9_like"/>
    <property type="match status" value="1"/>
</dbReference>
<evidence type="ECO:0000259" key="3">
    <source>
        <dbReference type="SMART" id="SM00298"/>
    </source>
</evidence>
<evidence type="ECO:0000313" key="5">
    <source>
        <dbReference type="Proteomes" id="UP000193380"/>
    </source>
</evidence>
<sequence length="161" mass="18460">MVKTKKTSTAAARKEPAQQLFVENPSEEDAAVVDKIMSSRIVKNEVAPGVIVEVEEFFVKYKNYSYLHCEWAVEQQLEKDKRIQQKIKRFKIKQAQRAHFFADVRPFHTSVCVCCVCVCLFCAGMFACISVVCFMFIPPTHTVIQCVFPPRLQMVVYCLPV</sequence>
<dbReference type="SUPFAM" id="SSF54160">
    <property type="entry name" value="Chromo domain-like"/>
    <property type="match status" value="1"/>
</dbReference>
<evidence type="ECO:0000313" key="4">
    <source>
        <dbReference type="EMBL" id="CDQ98981.1"/>
    </source>
</evidence>
<comment type="subcellular location">
    <subcellularLocation>
        <location evidence="1">Nucleus</location>
    </subcellularLocation>
</comment>